<dbReference type="Proteomes" id="UP000256328">
    <property type="component" value="Unassembled WGS sequence"/>
</dbReference>
<evidence type="ECO:0000256" key="1">
    <source>
        <dbReference type="ARBA" id="ARBA00004123"/>
    </source>
</evidence>
<dbReference type="GO" id="GO:0003700">
    <property type="term" value="F:DNA-binding transcription factor activity"/>
    <property type="evidence" value="ECO:0007669"/>
    <property type="project" value="TreeGrafter"/>
</dbReference>
<organism evidence="4 5">
    <name type="scientific">Coleophoma crateriformis</name>
    <dbReference type="NCBI Taxonomy" id="565419"/>
    <lineage>
        <taxon>Eukaryota</taxon>
        <taxon>Fungi</taxon>
        <taxon>Dikarya</taxon>
        <taxon>Ascomycota</taxon>
        <taxon>Pezizomycotina</taxon>
        <taxon>Leotiomycetes</taxon>
        <taxon>Helotiales</taxon>
        <taxon>Dermateaceae</taxon>
        <taxon>Coleophoma</taxon>
    </lineage>
</organism>
<dbReference type="InterPro" id="IPR021858">
    <property type="entry name" value="Fun_TF"/>
</dbReference>
<gene>
    <name evidence="4" type="ORF">BP5796_00882</name>
</gene>
<dbReference type="EMBL" id="PDLN01000001">
    <property type="protein sequence ID" value="RDW95119.1"/>
    <property type="molecule type" value="Genomic_DNA"/>
</dbReference>
<dbReference type="GO" id="GO:0000976">
    <property type="term" value="F:transcription cis-regulatory region binding"/>
    <property type="evidence" value="ECO:0007669"/>
    <property type="project" value="TreeGrafter"/>
</dbReference>
<dbReference type="GO" id="GO:0005634">
    <property type="term" value="C:nucleus"/>
    <property type="evidence" value="ECO:0007669"/>
    <property type="project" value="UniProtKB-SubCell"/>
</dbReference>
<dbReference type="GO" id="GO:0045944">
    <property type="term" value="P:positive regulation of transcription by RNA polymerase II"/>
    <property type="evidence" value="ECO:0007669"/>
    <property type="project" value="TreeGrafter"/>
</dbReference>
<evidence type="ECO:0008006" key="6">
    <source>
        <dbReference type="Google" id="ProtNLM"/>
    </source>
</evidence>
<keyword evidence="2" id="KW-0539">Nucleus</keyword>
<protein>
    <recommendedName>
        <fullName evidence="6">Transcription factor domain-containing protein</fullName>
    </recommendedName>
</protein>
<feature type="region of interest" description="Disordered" evidence="3">
    <location>
        <begin position="48"/>
        <end position="76"/>
    </location>
</feature>
<dbReference type="OrthoDB" id="25818at2759"/>
<comment type="caution">
    <text evidence="4">The sequence shown here is derived from an EMBL/GenBank/DDBJ whole genome shotgun (WGS) entry which is preliminary data.</text>
</comment>
<dbReference type="PANTHER" id="PTHR37534">
    <property type="entry name" value="TRANSCRIPTIONAL ACTIVATOR PROTEIN UGA3"/>
    <property type="match status" value="1"/>
</dbReference>
<evidence type="ECO:0000256" key="2">
    <source>
        <dbReference type="ARBA" id="ARBA00023242"/>
    </source>
</evidence>
<dbReference type="Pfam" id="PF11951">
    <property type="entry name" value="Fungal_trans_2"/>
    <property type="match status" value="1"/>
</dbReference>
<sequence length="485" mass="53548">MALAGQRKPAQHAEESAESVIEVSQLVGDAQPKDLKGLEKPLSSNALTLPIRNPTHQSHHISRSVTHQSMSPPPLSTSPILSTHVDVTKVSSIISVEEVLGSQQDDGNLPHIPDVNIPDSTIEVLLNVDNTGRTLLLLSYYDQYVCPAITVARSGERNPFREDVLPLAYHNVGLLHAILGLAACHMNTSGQQHTLPSQTEALKHRLEANRCLKLLLAEEAKELLQPSNVDVILAILVILSFQDVCGGIPINDFNLTTAAYMCRRFHKDGRYNSTQGSMTAYLLGTLAWLDLMRGLSDPATLIFSQEDRRRIIVEAGSDFELITGYNKSLFILVGDIVSQEQSYLRGSVSRSIFERFLQRKEAEVRTWREEPTSHPSFNAGLPCKHLSETIRHACILRLVHLPDHSLRSPHAPEVQSSVQQILNSASEIPNTNPLAKRLLFPLSLAAADVLTPHERHYCELRIGEVQTQTGFPAQALLALGQVYST</sequence>
<dbReference type="AlphaFoldDB" id="A0A3D8T974"/>
<dbReference type="PANTHER" id="PTHR37534:SF49">
    <property type="entry name" value="LYSINE BIOSYNTHESIS REGULATORY PROTEIN LYS14"/>
    <property type="match status" value="1"/>
</dbReference>
<evidence type="ECO:0000313" key="4">
    <source>
        <dbReference type="EMBL" id="RDW95119.1"/>
    </source>
</evidence>
<evidence type="ECO:0000313" key="5">
    <source>
        <dbReference type="Proteomes" id="UP000256328"/>
    </source>
</evidence>
<reference evidence="4 5" key="1">
    <citation type="journal article" date="2018" name="IMA Fungus">
        <title>IMA Genome-F 9: Draft genome sequence of Annulohypoxylon stygium, Aspergillus mulundensis, Berkeleyomyces basicola (syn. Thielaviopsis basicola), Ceratocystis smalleyi, two Cercospora beticola strains, Coleophoma cylindrospora, Fusarium fracticaudum, Phialophora cf. hyalina, and Morchella septimelata.</title>
        <authorList>
            <person name="Wingfield B.D."/>
            <person name="Bills G.F."/>
            <person name="Dong Y."/>
            <person name="Huang W."/>
            <person name="Nel W.J."/>
            <person name="Swalarsk-Parry B.S."/>
            <person name="Vaghefi N."/>
            <person name="Wilken P.M."/>
            <person name="An Z."/>
            <person name="de Beer Z.W."/>
            <person name="De Vos L."/>
            <person name="Chen L."/>
            <person name="Duong T.A."/>
            <person name="Gao Y."/>
            <person name="Hammerbacher A."/>
            <person name="Kikkert J.R."/>
            <person name="Li Y."/>
            <person name="Li H."/>
            <person name="Li K."/>
            <person name="Li Q."/>
            <person name="Liu X."/>
            <person name="Ma X."/>
            <person name="Naidoo K."/>
            <person name="Pethybridge S.J."/>
            <person name="Sun J."/>
            <person name="Steenkamp E.T."/>
            <person name="van der Nest M.A."/>
            <person name="van Wyk S."/>
            <person name="Wingfield M.J."/>
            <person name="Xiong C."/>
            <person name="Yue Q."/>
            <person name="Zhang X."/>
        </authorList>
    </citation>
    <scope>NUCLEOTIDE SEQUENCE [LARGE SCALE GENOMIC DNA]</scope>
    <source>
        <strain evidence="4 5">BP5796</strain>
    </source>
</reference>
<name>A0A3D8T974_9HELO</name>
<evidence type="ECO:0000256" key="3">
    <source>
        <dbReference type="SAM" id="MobiDB-lite"/>
    </source>
</evidence>
<accession>A0A3D8T974</accession>
<proteinExistence type="predicted"/>
<comment type="subcellular location">
    <subcellularLocation>
        <location evidence="1">Nucleus</location>
    </subcellularLocation>
</comment>
<keyword evidence="5" id="KW-1185">Reference proteome</keyword>